<reference evidence="1 2" key="1">
    <citation type="journal article" date="2022" name="Int. J. Syst. Evol. Microbiol.">
        <title>Miniphocaeibacter halophilus sp. nov., an ammonium-tolerant acetate-producing bacterium isolated from a biogas system.</title>
        <authorList>
            <person name="Schnurer A."/>
            <person name="Singh A."/>
            <person name="Bi S."/>
            <person name="Qiao W."/>
            <person name="Westerholm M."/>
        </authorList>
    </citation>
    <scope>NUCLEOTIDE SEQUENCE [LARGE SCALE GENOMIC DNA]</scope>
    <source>
        <strain evidence="1 2">AMB_01</strain>
    </source>
</reference>
<protein>
    <submittedName>
        <fullName evidence="1">Helix-turn-helix transcriptional regulator</fullName>
    </submittedName>
</protein>
<evidence type="ECO:0000313" key="2">
    <source>
        <dbReference type="Proteomes" id="UP000595814"/>
    </source>
</evidence>
<proteinExistence type="predicted"/>
<dbReference type="EMBL" id="CP066744">
    <property type="protein sequence ID" value="QQK07281.1"/>
    <property type="molecule type" value="Genomic_DNA"/>
</dbReference>
<sequence length="68" mass="7856">MKVNNKIKEIREKRGIVQLDMAAALGVSRQTMTAIENMKYNPSLELTLKIAKYFNLPVEEIFELVEED</sequence>
<accession>A0AC61MP70</accession>
<keyword evidence="2" id="KW-1185">Reference proteome</keyword>
<name>A0AC61MP70_9FIRM</name>
<organism evidence="1 2">
    <name type="scientific">Miniphocaeibacter halophilus</name>
    <dbReference type="NCBI Taxonomy" id="2931922"/>
    <lineage>
        <taxon>Bacteria</taxon>
        <taxon>Bacillati</taxon>
        <taxon>Bacillota</taxon>
        <taxon>Tissierellia</taxon>
        <taxon>Tissierellales</taxon>
        <taxon>Peptoniphilaceae</taxon>
        <taxon>Miniphocaeibacter</taxon>
    </lineage>
</organism>
<dbReference type="Proteomes" id="UP000595814">
    <property type="component" value="Chromosome"/>
</dbReference>
<gene>
    <name evidence="1" type="ORF">JFY71_08120</name>
</gene>
<evidence type="ECO:0000313" key="1">
    <source>
        <dbReference type="EMBL" id="QQK07281.1"/>
    </source>
</evidence>